<dbReference type="Pfam" id="PF13181">
    <property type="entry name" value="TPR_8"/>
    <property type="match status" value="1"/>
</dbReference>
<dbReference type="HOGENOM" id="CLU_449661_0_0_3"/>
<keyword evidence="3" id="KW-1185">Reference proteome</keyword>
<reference evidence="2 3" key="1">
    <citation type="submission" date="2012-05" db="EMBL/GenBank/DDBJ databases">
        <title>Finished chromosome of genome of Oscillatoria sp. PCC 7112.</title>
        <authorList>
            <consortium name="US DOE Joint Genome Institute"/>
            <person name="Gugger M."/>
            <person name="Coursin T."/>
            <person name="Rippka R."/>
            <person name="Tandeau De Marsac N."/>
            <person name="Huntemann M."/>
            <person name="Wei C.-L."/>
            <person name="Han J."/>
            <person name="Detter J.C."/>
            <person name="Han C."/>
            <person name="Tapia R."/>
            <person name="Davenport K."/>
            <person name="Daligault H."/>
            <person name="Erkkila T."/>
            <person name="Gu W."/>
            <person name="Munk A.C.C."/>
            <person name="Teshima H."/>
            <person name="Xu Y."/>
            <person name="Chain P."/>
            <person name="Chen A."/>
            <person name="Krypides N."/>
            <person name="Mavromatis K."/>
            <person name="Markowitz V."/>
            <person name="Szeto E."/>
            <person name="Ivanova N."/>
            <person name="Mikhailova N."/>
            <person name="Ovchinnikova G."/>
            <person name="Pagani I."/>
            <person name="Pati A."/>
            <person name="Goodwin L."/>
            <person name="Peters L."/>
            <person name="Pitluck S."/>
            <person name="Woyke T."/>
            <person name="Kerfeld C."/>
        </authorList>
    </citation>
    <scope>NUCLEOTIDE SEQUENCE [LARGE SCALE GENOMIC DNA]</scope>
    <source>
        <strain evidence="2 3">PCC 7112</strain>
    </source>
</reference>
<dbReference type="SMART" id="SM00028">
    <property type="entry name" value="TPR"/>
    <property type="match status" value="4"/>
</dbReference>
<name>K9VJ48_9CYAN</name>
<dbReference type="Gene3D" id="1.25.40.10">
    <property type="entry name" value="Tetratricopeptide repeat domain"/>
    <property type="match status" value="1"/>
</dbReference>
<dbReference type="KEGG" id="oni:Osc7112_3764"/>
<dbReference type="Pfam" id="PF12770">
    <property type="entry name" value="CHAT"/>
    <property type="match status" value="1"/>
</dbReference>
<dbReference type="STRING" id="179408.Osc7112_3764"/>
<accession>K9VJ48</accession>
<evidence type="ECO:0000259" key="1">
    <source>
        <dbReference type="Pfam" id="PF12770"/>
    </source>
</evidence>
<gene>
    <name evidence="2" type="ORF">Osc7112_3764</name>
</gene>
<evidence type="ECO:0000313" key="2">
    <source>
        <dbReference type="EMBL" id="AFZ08108.1"/>
    </source>
</evidence>
<dbReference type="InterPro" id="IPR024983">
    <property type="entry name" value="CHAT_dom"/>
</dbReference>
<evidence type="ECO:0000313" key="3">
    <source>
        <dbReference type="Proteomes" id="UP000010478"/>
    </source>
</evidence>
<sequence length="617" mass="70005" precursor="true">MLRVVNLDFGLGNLIEGFPYVTARLDIQKSNRKFQSSLGPAPRVKELYEKRKFIYEMLYSGRAEPRIEIVESGVNNFSDATLADIDGGLKENFNQWLSSSEFFNKIEKTLRTELHPSDRIQIFIESDNLDILLLPWESWQFYEDFPYCETIGSTLEYPNAAPKAVTGGLLRTSQLRILGVLGNSRGINVKKDEKQLRRQLGDRCYIKFLDEPEPEELNNNLVDEKGWQILFFAGHSDSDDNAQNGRLYINQKPYHNTITIADLKECLKKAIDRGLHLLIFNSCKSLALARDLAAEGVSLPPMIVMREPVPDKVAHEFLKFFLKYLIEGEILFVAVRKAKDELKRFEKSSGFPAGASGIPMLCQHPNFEAFTVLELERDRPVPADDAAGDRQNNQPLIIPIDWMQRAAKSLGITAISYMLMGPILGRVVNEIGKTSHHQGQLLIAERCYQLATLLNLNYATPHYNLAMLYDGLNEKDRAQKSMKDAARRGSAEANSQLSRSLILNNQPQEALKFIARCLEHTEYDGVKAACFKNRGWVRLAQKQYEAAEADLRIAIGFRGNSPEAQCLLAEVLEIKGKQQEALEAWNQALKYSDYRVPKQDECMRIAQQRLQAKGNIK</sequence>
<dbReference type="InterPro" id="IPR011990">
    <property type="entry name" value="TPR-like_helical_dom_sf"/>
</dbReference>
<dbReference type="RefSeq" id="WP_015177363.1">
    <property type="nucleotide sequence ID" value="NC_019729.1"/>
</dbReference>
<dbReference type="InterPro" id="IPR019734">
    <property type="entry name" value="TPR_rpt"/>
</dbReference>
<organism evidence="2 3">
    <name type="scientific">Phormidium nigroviride PCC 7112</name>
    <dbReference type="NCBI Taxonomy" id="179408"/>
    <lineage>
        <taxon>Bacteria</taxon>
        <taxon>Bacillati</taxon>
        <taxon>Cyanobacteriota</taxon>
        <taxon>Cyanophyceae</taxon>
        <taxon>Oscillatoriophycideae</taxon>
        <taxon>Oscillatoriales</taxon>
        <taxon>Oscillatoriaceae</taxon>
        <taxon>Phormidium</taxon>
    </lineage>
</organism>
<dbReference type="AlphaFoldDB" id="K9VJ48"/>
<dbReference type="Proteomes" id="UP000010478">
    <property type="component" value="Chromosome"/>
</dbReference>
<feature type="domain" description="CHAT" evidence="1">
    <location>
        <begin position="196"/>
        <end position="343"/>
    </location>
</feature>
<dbReference type="EMBL" id="CP003614">
    <property type="protein sequence ID" value="AFZ08108.1"/>
    <property type="molecule type" value="Genomic_DNA"/>
</dbReference>
<dbReference type="OrthoDB" id="444941at2"/>
<dbReference type="SUPFAM" id="SSF81901">
    <property type="entry name" value="HCP-like"/>
    <property type="match status" value="1"/>
</dbReference>
<proteinExistence type="predicted"/>
<dbReference type="eggNOG" id="COG0457">
    <property type="taxonomic scope" value="Bacteria"/>
</dbReference>
<protein>
    <submittedName>
        <fullName evidence="2">Tetratricopeptide TPR_1 repeat-containing protein</fullName>
    </submittedName>
</protein>